<feature type="domain" description="AAA+ ATPase" evidence="3">
    <location>
        <begin position="90"/>
        <end position="224"/>
    </location>
</feature>
<dbReference type="PANTHER" id="PTHR10763">
    <property type="entry name" value="CELL DIVISION CONTROL PROTEIN 6-RELATED"/>
    <property type="match status" value="1"/>
</dbReference>
<proteinExistence type="predicted"/>
<dbReference type="Gene3D" id="3.40.50.300">
    <property type="entry name" value="P-loop containing nucleotide triphosphate hydrolases"/>
    <property type="match status" value="1"/>
</dbReference>
<protein>
    <recommendedName>
        <fullName evidence="3">AAA+ ATPase domain-containing protein</fullName>
    </recommendedName>
</protein>
<accession>A0ABR1BYP7</accession>
<evidence type="ECO:0000259" key="3">
    <source>
        <dbReference type="SMART" id="SM00382"/>
    </source>
</evidence>
<evidence type="ECO:0000256" key="1">
    <source>
        <dbReference type="ARBA" id="ARBA00022705"/>
    </source>
</evidence>
<name>A0ABR1BYP7_NECAM</name>
<dbReference type="Pfam" id="PF00004">
    <property type="entry name" value="AAA"/>
    <property type="match status" value="1"/>
</dbReference>
<comment type="caution">
    <text evidence="4">The sequence shown here is derived from an EMBL/GenBank/DDBJ whole genome shotgun (WGS) entry which is preliminary data.</text>
</comment>
<evidence type="ECO:0000256" key="2">
    <source>
        <dbReference type="SAM" id="MobiDB-lite"/>
    </source>
</evidence>
<dbReference type="InterPro" id="IPR003593">
    <property type="entry name" value="AAA+_ATPase"/>
</dbReference>
<feature type="region of interest" description="Disordered" evidence="2">
    <location>
        <begin position="1"/>
        <end position="67"/>
    </location>
</feature>
<keyword evidence="5" id="KW-1185">Reference proteome</keyword>
<dbReference type="InterPro" id="IPR050311">
    <property type="entry name" value="ORC1/CDC6"/>
</dbReference>
<dbReference type="InterPro" id="IPR027417">
    <property type="entry name" value="P-loop_NTPase"/>
</dbReference>
<evidence type="ECO:0000313" key="4">
    <source>
        <dbReference type="EMBL" id="KAK6730151.1"/>
    </source>
</evidence>
<keyword evidence="1" id="KW-0235">DNA replication</keyword>
<dbReference type="SMART" id="SM00382">
    <property type="entry name" value="AAA"/>
    <property type="match status" value="1"/>
</dbReference>
<organism evidence="4 5">
    <name type="scientific">Necator americanus</name>
    <name type="common">Human hookworm</name>
    <dbReference type="NCBI Taxonomy" id="51031"/>
    <lineage>
        <taxon>Eukaryota</taxon>
        <taxon>Metazoa</taxon>
        <taxon>Ecdysozoa</taxon>
        <taxon>Nematoda</taxon>
        <taxon>Chromadorea</taxon>
        <taxon>Rhabditida</taxon>
        <taxon>Rhabditina</taxon>
        <taxon>Rhabditomorpha</taxon>
        <taxon>Strongyloidea</taxon>
        <taxon>Ancylostomatidae</taxon>
        <taxon>Bunostominae</taxon>
        <taxon>Necator</taxon>
    </lineage>
</organism>
<dbReference type="Proteomes" id="UP001303046">
    <property type="component" value="Unassembled WGS sequence"/>
</dbReference>
<gene>
    <name evidence="4" type="primary">Necator_chrI.g3052</name>
    <name evidence="4" type="ORF">RB195_006923</name>
</gene>
<dbReference type="CDD" id="cd00009">
    <property type="entry name" value="AAA"/>
    <property type="match status" value="1"/>
</dbReference>
<evidence type="ECO:0000313" key="5">
    <source>
        <dbReference type="Proteomes" id="UP001303046"/>
    </source>
</evidence>
<dbReference type="Gene3D" id="1.10.8.60">
    <property type="match status" value="1"/>
</dbReference>
<dbReference type="InterPro" id="IPR003959">
    <property type="entry name" value="ATPase_AAA_core"/>
</dbReference>
<dbReference type="EMBL" id="JAVFWL010000001">
    <property type="protein sequence ID" value="KAK6730151.1"/>
    <property type="molecule type" value="Genomic_DNA"/>
</dbReference>
<reference evidence="4 5" key="1">
    <citation type="submission" date="2023-08" db="EMBL/GenBank/DDBJ databases">
        <title>A Necator americanus chromosomal reference genome.</title>
        <authorList>
            <person name="Ilik V."/>
            <person name="Petrzelkova K.J."/>
            <person name="Pardy F."/>
            <person name="Fuh T."/>
            <person name="Niatou-Singa F.S."/>
            <person name="Gouil Q."/>
            <person name="Baker L."/>
            <person name="Ritchie M.E."/>
            <person name="Jex A.R."/>
            <person name="Gazzola D."/>
            <person name="Li H."/>
            <person name="Toshio Fujiwara R."/>
            <person name="Zhan B."/>
            <person name="Aroian R.V."/>
            <person name="Pafco B."/>
            <person name="Schwarz E.M."/>
        </authorList>
    </citation>
    <scope>NUCLEOTIDE SEQUENCE [LARGE SCALE GENOMIC DNA]</scope>
    <source>
        <strain evidence="4 5">Aroian</strain>
        <tissue evidence="4">Whole animal</tissue>
    </source>
</reference>
<sequence>MVHTRRSFLTAETPSSSSTSGKGPVLKSRSAKLTTVAESSRRKATVCSSNKKSRNQRSSSSGGDVKPLLGREREFSTVCGWIEKSMADGLPLSLYISGSPGTGKSATMSLVLKRLDSQIISTTLNCASLHSQNELITSILKALRSSARPSLTALASVLKGLEKHFVLVLDEIDHLATKTNSFLYSAFQWPYSVTAKIIVIGIANSIDLTERLLPKLKLSHPPKTLVFTPYSKEVIAEVLKSKMSAEMGDAMDERAVELCSRKVAAVNGDLRAALHITKQMRNLNETSTPRGCREVLGVLNGVYSSPLARARLPLQPRLILAVALSVSSSKKSVLTVNSLTNAYSRACDVVKVPRLEGDDFAAAMQILESQSFIVESPGGKLILKVDADTAVSAIADSAMIAQVSKLNL</sequence>
<dbReference type="SUPFAM" id="SSF52540">
    <property type="entry name" value="P-loop containing nucleoside triphosphate hydrolases"/>
    <property type="match status" value="1"/>
</dbReference>
<dbReference type="PANTHER" id="PTHR10763:SF26">
    <property type="entry name" value="CELL DIVISION CONTROL PROTEIN 6 HOMOLOG"/>
    <property type="match status" value="1"/>
</dbReference>